<accession>A0AAI8YL52</accession>
<evidence type="ECO:0000313" key="2">
    <source>
        <dbReference type="EMBL" id="CAJ2508629.1"/>
    </source>
</evidence>
<dbReference type="AlphaFoldDB" id="A0AAI8YL52"/>
<reference evidence="2" key="1">
    <citation type="submission" date="2023-10" db="EMBL/GenBank/DDBJ databases">
        <authorList>
            <person name="Hackl T."/>
        </authorList>
    </citation>
    <scope>NUCLEOTIDE SEQUENCE</scope>
</reference>
<gene>
    <name evidence="2" type="ORF">KHLLAP_LOCUS9097</name>
</gene>
<sequence>MAKRRNTHNKKQKDKVRKRGTSLQKKTVELGETANVLTALIYWNPTHNHFEKAVHVPEGQSLPDATEVGLGSRSCHSANHVATDQGSLLWSSFTGILH</sequence>
<feature type="compositionally biased region" description="Basic residues" evidence="1">
    <location>
        <begin position="1"/>
        <end position="20"/>
    </location>
</feature>
<keyword evidence="3" id="KW-1185">Reference proteome</keyword>
<organism evidence="2 3">
    <name type="scientific">Anthostomella pinea</name>
    <dbReference type="NCBI Taxonomy" id="933095"/>
    <lineage>
        <taxon>Eukaryota</taxon>
        <taxon>Fungi</taxon>
        <taxon>Dikarya</taxon>
        <taxon>Ascomycota</taxon>
        <taxon>Pezizomycotina</taxon>
        <taxon>Sordariomycetes</taxon>
        <taxon>Xylariomycetidae</taxon>
        <taxon>Xylariales</taxon>
        <taxon>Xylariaceae</taxon>
        <taxon>Anthostomella</taxon>
    </lineage>
</organism>
<dbReference type="Proteomes" id="UP001295740">
    <property type="component" value="Unassembled WGS sequence"/>
</dbReference>
<feature type="region of interest" description="Disordered" evidence="1">
    <location>
        <begin position="1"/>
        <end position="27"/>
    </location>
</feature>
<name>A0AAI8YL52_9PEZI</name>
<comment type="caution">
    <text evidence="2">The sequence shown here is derived from an EMBL/GenBank/DDBJ whole genome shotgun (WGS) entry which is preliminary data.</text>
</comment>
<protein>
    <submittedName>
        <fullName evidence="2">Uu.00g136550.m01.CDS01</fullName>
    </submittedName>
</protein>
<dbReference type="EMBL" id="CAUWAG010000012">
    <property type="protein sequence ID" value="CAJ2508629.1"/>
    <property type="molecule type" value="Genomic_DNA"/>
</dbReference>
<evidence type="ECO:0000256" key="1">
    <source>
        <dbReference type="SAM" id="MobiDB-lite"/>
    </source>
</evidence>
<evidence type="ECO:0000313" key="3">
    <source>
        <dbReference type="Proteomes" id="UP001295740"/>
    </source>
</evidence>
<proteinExistence type="predicted"/>